<evidence type="ECO:0000313" key="2">
    <source>
        <dbReference type="EMBL" id="MCT9003152.1"/>
    </source>
</evidence>
<feature type="compositionally biased region" description="Basic and acidic residues" evidence="1">
    <location>
        <begin position="176"/>
        <end position="185"/>
    </location>
</feature>
<reference evidence="2 3" key="1">
    <citation type="journal article" date="2024" name="Int. J. Syst. Evol. Microbiol.">
        <title>Microbacterium memoriense sp. nov., a member of the Actinomycetota from marine beach sediment of the north coast of Portugal.</title>
        <authorList>
            <person name="Santos J.D.N.D."/>
            <person name="Klimek D."/>
            <person name="Calusinska M."/>
            <person name="Lobo-da-Cunha A."/>
            <person name="Catita J."/>
            <person name="Goncalves H."/>
            <person name="Gonzalez I."/>
            <person name="Lage O.M."/>
        </authorList>
    </citation>
    <scope>NUCLEOTIDE SEQUENCE [LARGE SCALE GENOMIC DNA]</scope>
    <source>
        <strain evidence="2 3">PMIC_1C1B</strain>
    </source>
</reference>
<feature type="compositionally biased region" description="Pro residues" evidence="1">
    <location>
        <begin position="187"/>
        <end position="196"/>
    </location>
</feature>
<feature type="compositionally biased region" description="Low complexity" evidence="1">
    <location>
        <begin position="158"/>
        <end position="167"/>
    </location>
</feature>
<comment type="caution">
    <text evidence="2">The sequence shown here is derived from an EMBL/GenBank/DDBJ whole genome shotgun (WGS) entry which is preliminary data.</text>
</comment>
<evidence type="ECO:0000313" key="3">
    <source>
        <dbReference type="Proteomes" id="UP001300496"/>
    </source>
</evidence>
<feature type="region of interest" description="Disordered" evidence="1">
    <location>
        <begin position="158"/>
        <end position="215"/>
    </location>
</feature>
<name>A0ABT2PEV4_9MICO</name>
<proteinExistence type="predicted"/>
<organism evidence="2 3">
    <name type="scientific">Microbacterium memoriense</name>
    <dbReference type="NCBI Taxonomy" id="2978350"/>
    <lineage>
        <taxon>Bacteria</taxon>
        <taxon>Bacillati</taxon>
        <taxon>Actinomycetota</taxon>
        <taxon>Actinomycetes</taxon>
        <taxon>Micrococcales</taxon>
        <taxon>Microbacteriaceae</taxon>
        <taxon>Microbacterium</taxon>
    </lineage>
</organism>
<gene>
    <name evidence="2" type="ORF">N4R40_12345</name>
</gene>
<accession>A0ABT2PEV4</accession>
<sequence length="215" mass="22506">AAVRARRAHVSAARAALPAATRDPASLPLAKLMSTHDAVTAQWMQYETDPAKLIAFPTMSDGRVPLTAAFLADARGAQELRPATAQSRMTTAQFSAYRDAVHRLQVAFDAAEADAWRRARTAGTAPAGPGPDAPGTPHWTVVAQTLTDTLLARSAEALARAAGQSRATPPSAADEPAPRAAEKTEPSAPPAEPQTPPKSRDTPIWPIPRRGGSGT</sequence>
<dbReference type="Proteomes" id="UP001300496">
    <property type="component" value="Unassembled WGS sequence"/>
</dbReference>
<dbReference type="EMBL" id="JAODOR010000014">
    <property type="protein sequence ID" value="MCT9003152.1"/>
    <property type="molecule type" value="Genomic_DNA"/>
</dbReference>
<evidence type="ECO:0000256" key="1">
    <source>
        <dbReference type="SAM" id="MobiDB-lite"/>
    </source>
</evidence>
<protein>
    <submittedName>
        <fullName evidence="2">Uncharacterized protein</fullName>
    </submittedName>
</protein>
<feature type="non-terminal residue" evidence="2">
    <location>
        <position position="1"/>
    </location>
</feature>
<keyword evidence="3" id="KW-1185">Reference proteome</keyword>